<comment type="catalytic activity">
    <reaction evidence="1 9">
        <text>(2R)-2-phosphoglycerate = (2R)-3-phosphoglycerate</text>
        <dbReference type="Rhea" id="RHEA:15901"/>
        <dbReference type="ChEBI" id="CHEBI:58272"/>
        <dbReference type="ChEBI" id="CHEBI:58289"/>
        <dbReference type="EC" id="5.4.2.12"/>
    </reaction>
</comment>
<protein>
    <recommendedName>
        <fullName evidence="9 10">2,3-bisphosphoglycerate-independent phosphoglycerate mutase</fullName>
        <shortName evidence="9">BPG-independent PGAM</shortName>
        <shortName evidence="9">Phosphoglyceromutase</shortName>
        <shortName evidence="9">iPGM</shortName>
        <ecNumber evidence="9 10">5.4.2.12</ecNumber>
    </recommendedName>
</protein>
<dbReference type="GO" id="GO:0004619">
    <property type="term" value="F:phosphoglycerate mutase activity"/>
    <property type="evidence" value="ECO:0007669"/>
    <property type="project" value="UniProtKB-UniRule"/>
</dbReference>
<feature type="binding site" evidence="9 12">
    <location>
        <position position="124"/>
    </location>
    <ligand>
        <name>substrate</name>
    </ligand>
</feature>
<feature type="binding site" evidence="9 13">
    <location>
        <position position="439"/>
    </location>
    <ligand>
        <name>Mn(2+)</name>
        <dbReference type="ChEBI" id="CHEBI:29035"/>
        <label>2</label>
    </ligand>
</feature>
<evidence type="ECO:0000259" key="14">
    <source>
        <dbReference type="Pfam" id="PF01676"/>
    </source>
</evidence>
<feature type="binding site" evidence="9 13">
    <location>
        <position position="440"/>
    </location>
    <ligand>
        <name>Mn(2+)</name>
        <dbReference type="ChEBI" id="CHEBI:29035"/>
        <label>2</label>
    </ligand>
</feature>
<feature type="binding site" evidence="9 12">
    <location>
        <position position="331"/>
    </location>
    <ligand>
        <name>substrate</name>
    </ligand>
</feature>
<comment type="similarity">
    <text evidence="4 9">Belongs to the BPG-independent phosphoglycerate mutase family.</text>
</comment>
<keyword evidence="17" id="KW-1185">Reference proteome</keyword>
<feature type="domain" description="BPG-independent PGAM N-terminal" evidence="15">
    <location>
        <begin position="85"/>
        <end position="294"/>
    </location>
</feature>
<dbReference type="EMBL" id="UHIO01000001">
    <property type="protein sequence ID" value="SUP40000.1"/>
    <property type="molecule type" value="Genomic_DNA"/>
</dbReference>
<evidence type="ECO:0000256" key="8">
    <source>
        <dbReference type="ARBA" id="ARBA00023235"/>
    </source>
</evidence>
<evidence type="ECO:0000256" key="1">
    <source>
        <dbReference type="ARBA" id="ARBA00000370"/>
    </source>
</evidence>
<evidence type="ECO:0000256" key="3">
    <source>
        <dbReference type="ARBA" id="ARBA00004798"/>
    </source>
</evidence>
<dbReference type="GO" id="GO:0006007">
    <property type="term" value="P:glucose catabolic process"/>
    <property type="evidence" value="ECO:0007669"/>
    <property type="project" value="InterPro"/>
</dbReference>
<organism evidence="16 17">
    <name type="scientific">Veillonella criceti</name>
    <dbReference type="NCBI Taxonomy" id="103891"/>
    <lineage>
        <taxon>Bacteria</taxon>
        <taxon>Bacillati</taxon>
        <taxon>Bacillota</taxon>
        <taxon>Negativicutes</taxon>
        <taxon>Veillonellales</taxon>
        <taxon>Veillonellaceae</taxon>
        <taxon>Veillonella</taxon>
    </lineage>
</organism>
<feature type="binding site" evidence="9 12">
    <location>
        <position position="186"/>
    </location>
    <ligand>
        <name>substrate</name>
    </ligand>
</feature>
<dbReference type="UniPathway" id="UPA00109">
    <property type="reaction ID" value="UER00186"/>
</dbReference>
<evidence type="ECO:0000256" key="13">
    <source>
        <dbReference type="PIRSR" id="PIRSR001492-3"/>
    </source>
</evidence>
<dbReference type="Gene3D" id="3.40.1450.10">
    <property type="entry name" value="BPG-independent phosphoglycerate mutase, domain B"/>
    <property type="match status" value="1"/>
</dbReference>
<comment type="cofactor">
    <cofactor evidence="9">
        <name>Mn(2+)</name>
        <dbReference type="ChEBI" id="CHEBI:29035"/>
    </cofactor>
    <text evidence="9">Binds 2 manganese ions per subunit.</text>
</comment>
<sequence length="511" mass="55645">MAKLKAPVMLTILDGFGIGDVNDPTNAVVQAKPENFLNLWQTYPHTQLQASGLAVGLPDGQMGNSEVGHLNIGAGRIVYQELTRITKDTEDGSFFKRPVIEELYDKAKKSRLQIIGLLSDGGVHSSLDHIKAIIKGAKEAGVTELYVHALLDGRDVPPQSALTYLTDLENYMKQVGLGKIATLGGRYYGMDRDKRWERIEKAYEAIVDGLGVAADSSKTAIEASYANDVVDEFVVPVVLDAKGAIEANDAVIFANFRPDRARQLTRALVDPEFSGFTRKKGVLPLYMATMTKYEDGLSTHIVYEKEVLTNTLGQVLANGGYTQLRIAETEKYAHVTYFFNGGEEVPFYGEERILVPSPKVATYDLQPEMSALEVTDKVVAAIEGGQFDMIILNFANPDMVGHTGVLEAAEKAVQTVDACLGRIVKAINTVQGHLLVTADHGNSEMMVDHRTGAPHTAHTTNPVPLILVSEQYKQAQLQEGKLCDLAPTMLDLGGIAQPIEMTGQSLLVKES</sequence>
<dbReference type="PIRSF" id="PIRSF001492">
    <property type="entry name" value="IPGAM"/>
    <property type="match status" value="1"/>
</dbReference>
<evidence type="ECO:0000313" key="17">
    <source>
        <dbReference type="Proteomes" id="UP000255367"/>
    </source>
</evidence>
<dbReference type="Pfam" id="PF01676">
    <property type="entry name" value="Metalloenzyme"/>
    <property type="match status" value="1"/>
</dbReference>
<dbReference type="Pfam" id="PF06415">
    <property type="entry name" value="iPGM_N"/>
    <property type="match status" value="1"/>
</dbReference>
<dbReference type="InterPro" id="IPR005995">
    <property type="entry name" value="Pgm_bpd_ind"/>
</dbReference>
<dbReference type="Gene3D" id="3.40.720.10">
    <property type="entry name" value="Alkaline Phosphatase, subunit A"/>
    <property type="match status" value="1"/>
</dbReference>
<feature type="binding site" evidence="9 12">
    <location>
        <position position="192"/>
    </location>
    <ligand>
        <name>substrate</name>
    </ligand>
</feature>
<keyword evidence="7 9" id="KW-0464">Manganese</keyword>
<evidence type="ECO:0000256" key="9">
    <source>
        <dbReference type="HAMAP-Rule" id="MF_01038"/>
    </source>
</evidence>
<comment type="function">
    <text evidence="2 9">Catalyzes the interconversion of 2-phosphoglycerate and 3-phosphoglycerate.</text>
</comment>
<dbReference type="FunFam" id="3.40.1450.10:FF:000002">
    <property type="entry name" value="2,3-bisphosphoglycerate-independent phosphoglycerate mutase"/>
    <property type="match status" value="1"/>
</dbReference>
<evidence type="ECO:0000256" key="12">
    <source>
        <dbReference type="PIRSR" id="PIRSR001492-2"/>
    </source>
</evidence>
<evidence type="ECO:0000256" key="11">
    <source>
        <dbReference type="PIRSR" id="PIRSR001492-1"/>
    </source>
</evidence>
<feature type="binding site" evidence="9 13">
    <location>
        <position position="398"/>
    </location>
    <ligand>
        <name>Mn(2+)</name>
        <dbReference type="ChEBI" id="CHEBI:29035"/>
        <label>1</label>
    </ligand>
</feature>
<evidence type="ECO:0000256" key="7">
    <source>
        <dbReference type="ARBA" id="ARBA00023211"/>
    </source>
</evidence>
<feature type="binding site" evidence="9 13">
    <location>
        <position position="14"/>
    </location>
    <ligand>
        <name>Mn(2+)</name>
        <dbReference type="ChEBI" id="CHEBI:29035"/>
        <label>2</label>
    </ligand>
</feature>
<dbReference type="InterPro" id="IPR036646">
    <property type="entry name" value="PGAM_B_sf"/>
</dbReference>
<dbReference type="SUPFAM" id="SSF53649">
    <property type="entry name" value="Alkaline phosphatase-like"/>
    <property type="match status" value="1"/>
</dbReference>
<dbReference type="InterPro" id="IPR017850">
    <property type="entry name" value="Alkaline_phosphatase_core_sf"/>
</dbReference>
<accession>A0A380NGV7</accession>
<dbReference type="InterPro" id="IPR011258">
    <property type="entry name" value="BPG-indep_PGM_N"/>
</dbReference>
<evidence type="ECO:0000313" key="16">
    <source>
        <dbReference type="EMBL" id="SUP40000.1"/>
    </source>
</evidence>
<dbReference type="PANTHER" id="PTHR31637">
    <property type="entry name" value="2,3-BISPHOSPHOGLYCERATE-INDEPENDENT PHOSPHOGLYCERATE MUTASE"/>
    <property type="match status" value="1"/>
</dbReference>
<evidence type="ECO:0000256" key="6">
    <source>
        <dbReference type="ARBA" id="ARBA00023152"/>
    </source>
</evidence>
<dbReference type="Proteomes" id="UP000255367">
    <property type="component" value="Unassembled WGS sequence"/>
</dbReference>
<dbReference type="GO" id="GO:0006096">
    <property type="term" value="P:glycolytic process"/>
    <property type="evidence" value="ECO:0007669"/>
    <property type="project" value="UniProtKB-UniRule"/>
</dbReference>
<dbReference type="GO" id="GO:0005829">
    <property type="term" value="C:cytosol"/>
    <property type="evidence" value="ECO:0007669"/>
    <property type="project" value="TreeGrafter"/>
</dbReference>
<keyword evidence="6 9" id="KW-0324">Glycolysis</keyword>
<feature type="domain" description="Metalloenzyme" evidence="14">
    <location>
        <begin position="7"/>
        <end position="493"/>
    </location>
</feature>
<comment type="subunit">
    <text evidence="9">Monomer.</text>
</comment>
<feature type="binding site" evidence="9 13">
    <location>
        <position position="458"/>
    </location>
    <ligand>
        <name>Mn(2+)</name>
        <dbReference type="ChEBI" id="CHEBI:29035"/>
        <label>1</label>
    </ligand>
</feature>
<feature type="binding site" evidence="9 13">
    <location>
        <position position="65"/>
    </location>
    <ligand>
        <name>Mn(2+)</name>
        <dbReference type="ChEBI" id="CHEBI:29035"/>
        <label>2</label>
    </ligand>
</feature>
<dbReference type="RefSeq" id="WP_115309461.1">
    <property type="nucleotide sequence ID" value="NZ_UHIO01000001.1"/>
</dbReference>
<dbReference type="AlphaFoldDB" id="A0A380NGV7"/>
<name>A0A380NGV7_9FIRM</name>
<dbReference type="HAMAP" id="MF_01038">
    <property type="entry name" value="GpmI"/>
    <property type="match status" value="1"/>
</dbReference>
<dbReference type="EC" id="5.4.2.12" evidence="9 10"/>
<dbReference type="GO" id="GO:0030145">
    <property type="term" value="F:manganese ion binding"/>
    <property type="evidence" value="ECO:0007669"/>
    <property type="project" value="UniProtKB-UniRule"/>
</dbReference>
<feature type="binding site" evidence="9 12">
    <location>
        <begin position="257"/>
        <end position="260"/>
    </location>
    <ligand>
        <name>substrate</name>
    </ligand>
</feature>
<dbReference type="CDD" id="cd16010">
    <property type="entry name" value="iPGM"/>
    <property type="match status" value="1"/>
</dbReference>
<comment type="pathway">
    <text evidence="3 9">Carbohydrate degradation; glycolysis; pyruvate from D-glyceraldehyde 3-phosphate: step 3/5.</text>
</comment>
<evidence type="ECO:0000259" key="15">
    <source>
        <dbReference type="Pfam" id="PF06415"/>
    </source>
</evidence>
<evidence type="ECO:0000256" key="4">
    <source>
        <dbReference type="ARBA" id="ARBA00008819"/>
    </source>
</evidence>
<gene>
    <name evidence="9 16" type="primary">gpmI</name>
    <name evidence="16" type="ORF">NCTC12020_00184</name>
</gene>
<proteinExistence type="inferred from homology"/>
<feature type="binding site" evidence="9 12">
    <location>
        <begin position="154"/>
        <end position="155"/>
    </location>
    <ligand>
        <name>substrate</name>
    </ligand>
</feature>
<evidence type="ECO:0000256" key="2">
    <source>
        <dbReference type="ARBA" id="ARBA00002315"/>
    </source>
</evidence>
<keyword evidence="5 9" id="KW-0479">Metal-binding</keyword>
<feature type="active site" description="Phosphoserine intermediate" evidence="9 11">
    <location>
        <position position="65"/>
    </location>
</feature>
<dbReference type="InterPro" id="IPR006124">
    <property type="entry name" value="Metalloenzyme"/>
</dbReference>
<reference evidence="16 17" key="1">
    <citation type="submission" date="2018-06" db="EMBL/GenBank/DDBJ databases">
        <authorList>
            <consortium name="Pathogen Informatics"/>
            <person name="Doyle S."/>
        </authorList>
    </citation>
    <scope>NUCLEOTIDE SEQUENCE [LARGE SCALE GENOMIC DNA]</scope>
    <source>
        <strain evidence="16 17">NCTC12020</strain>
    </source>
</reference>
<dbReference type="OrthoDB" id="9800863at2"/>
<dbReference type="SUPFAM" id="SSF64158">
    <property type="entry name" value="2,3-Bisphosphoglycerate-independent phosphoglycerate mutase, substrate-binding domain"/>
    <property type="match status" value="1"/>
</dbReference>
<dbReference type="PANTHER" id="PTHR31637:SF0">
    <property type="entry name" value="2,3-BISPHOSPHOGLYCERATE-INDEPENDENT PHOSPHOGLYCERATE MUTASE"/>
    <property type="match status" value="1"/>
</dbReference>
<evidence type="ECO:0000256" key="5">
    <source>
        <dbReference type="ARBA" id="ARBA00022723"/>
    </source>
</evidence>
<keyword evidence="8 9" id="KW-0413">Isomerase</keyword>
<feature type="binding site" evidence="9 13">
    <location>
        <position position="402"/>
    </location>
    <ligand>
        <name>Mn(2+)</name>
        <dbReference type="ChEBI" id="CHEBI:29035"/>
        <label>1</label>
    </ligand>
</feature>
<evidence type="ECO:0000256" key="10">
    <source>
        <dbReference type="NCBIfam" id="TIGR01307"/>
    </source>
</evidence>
<dbReference type="NCBIfam" id="TIGR01307">
    <property type="entry name" value="pgm_bpd_ind"/>
    <property type="match status" value="1"/>
</dbReference>